<protein>
    <submittedName>
        <fullName evidence="1">TIGR02117 family protein</fullName>
    </submittedName>
</protein>
<organism evidence="1 2">
    <name type="scientific">Aureimonas populi</name>
    <dbReference type="NCBI Taxonomy" id="1701758"/>
    <lineage>
        <taxon>Bacteria</taxon>
        <taxon>Pseudomonadati</taxon>
        <taxon>Pseudomonadota</taxon>
        <taxon>Alphaproteobacteria</taxon>
        <taxon>Hyphomicrobiales</taxon>
        <taxon>Aurantimonadaceae</taxon>
        <taxon>Aureimonas</taxon>
    </lineage>
</organism>
<dbReference type="Proteomes" id="UP001597371">
    <property type="component" value="Unassembled WGS sequence"/>
</dbReference>
<dbReference type="EMBL" id="JBHUIJ010000015">
    <property type="protein sequence ID" value="MFD2238236.1"/>
    <property type="molecule type" value="Genomic_DNA"/>
</dbReference>
<comment type="caution">
    <text evidence="1">The sequence shown here is derived from an EMBL/GenBank/DDBJ whole genome shotgun (WGS) entry which is preliminary data.</text>
</comment>
<sequence length="224" mass="23421">MRPGARRSAGAFLALALMIALALALGLVVPRPVAAPAAGGAHEIVLIANPIHTDIALPSTPPVLSRLRFLGAAGLPLDHPGLGHVLVGWGGREFYTRTPTWGELTPGAAFASVTLDDSVLRFELIPPLPADLGHTRRIVLSDAGLEALVTFIEATLARDEAGAPQVVEGAGYTPFDRFFEARGAFNILIGCNVWTSAALAAAGVSTGWWTPLPQLLFASLDLHS</sequence>
<evidence type="ECO:0000313" key="2">
    <source>
        <dbReference type="Proteomes" id="UP001597371"/>
    </source>
</evidence>
<dbReference type="InterPro" id="IPR011727">
    <property type="entry name" value="CHP02117"/>
</dbReference>
<dbReference type="RefSeq" id="WP_209738894.1">
    <property type="nucleotide sequence ID" value="NZ_CP072611.1"/>
</dbReference>
<accession>A0ABW5CPK0</accession>
<gene>
    <name evidence="1" type="ORF">ACFSKQ_12310</name>
</gene>
<proteinExistence type="predicted"/>
<name>A0ABW5CPK0_9HYPH</name>
<keyword evidence="2" id="KW-1185">Reference proteome</keyword>
<evidence type="ECO:0000313" key="1">
    <source>
        <dbReference type="EMBL" id="MFD2238236.1"/>
    </source>
</evidence>
<dbReference type="Pfam" id="PF09601">
    <property type="entry name" value="DUF2459"/>
    <property type="match status" value="1"/>
</dbReference>
<reference evidence="2" key="1">
    <citation type="journal article" date="2019" name="Int. J. Syst. Evol. Microbiol.">
        <title>The Global Catalogue of Microorganisms (GCM) 10K type strain sequencing project: providing services to taxonomists for standard genome sequencing and annotation.</title>
        <authorList>
            <consortium name="The Broad Institute Genomics Platform"/>
            <consortium name="The Broad Institute Genome Sequencing Center for Infectious Disease"/>
            <person name="Wu L."/>
            <person name="Ma J."/>
        </authorList>
    </citation>
    <scope>NUCLEOTIDE SEQUENCE [LARGE SCALE GENOMIC DNA]</scope>
    <source>
        <strain evidence="2">ZS-35-S2</strain>
    </source>
</reference>
<dbReference type="NCBIfam" id="TIGR02117">
    <property type="entry name" value="chp_urease_rgn"/>
    <property type="match status" value="1"/>
</dbReference>